<dbReference type="InterPro" id="IPR036439">
    <property type="entry name" value="Dockerin_dom_sf"/>
</dbReference>
<dbReference type="EMBL" id="RPGO01000033">
    <property type="protein sequence ID" value="RZB29021.1"/>
    <property type="molecule type" value="Genomic_DNA"/>
</dbReference>
<gene>
    <name evidence="1" type="ORF">AEth_01625</name>
</gene>
<evidence type="ECO:0000313" key="2">
    <source>
        <dbReference type="Proteomes" id="UP000291831"/>
    </source>
</evidence>
<evidence type="ECO:0008006" key="3">
    <source>
        <dbReference type="Google" id="ProtNLM"/>
    </source>
</evidence>
<protein>
    <recommendedName>
        <fullName evidence="3">Dockerin domain-containing protein</fullName>
    </recommendedName>
</protein>
<accession>A0A8B3S204</accession>
<evidence type="ECO:0000313" key="1">
    <source>
        <dbReference type="EMBL" id="RZB29021.1"/>
    </source>
</evidence>
<name>A0A8B3S204_9EURY</name>
<sequence length="322" mass="34935">MKKNMILTMLLCIAMASSAALVATTELNTTKYTAETLTTADASRALQMAVGSIPTDLVADMNGDGKVTSLDALMILQEVDAQDANGAMLPDHHHIHVNVANDAGVKYDIYGNDTYYIRFDKAGLNSLHVTNDTSIPDGQVTTTSTQSGTFYITDTGGKGFKDNAIFMLAVNETISDAFAIHIKSSGYNWTPTPGDVAPESGEINYINEAVNETFTKSDFMYGPQTWKPSKSKNYPLYYGQDMSEESNTFKLMFIDLNVGVLGMNNSLIDNGFVKVEYSIENLETFAAFNAYAWCNQSNSGQGVSWTNQVSGSGSSGYSVEKD</sequence>
<reference evidence="2" key="1">
    <citation type="submission" date="2019-01" db="EMBL/GenBank/DDBJ databases">
        <title>Anaerobic oxidation of ethane by archaea from a marine hydrocarbon seep.</title>
        <authorList>
            <person name="Musat F."/>
        </authorList>
    </citation>
    <scope>NUCLEOTIDE SEQUENCE [LARGE SCALE GENOMIC DNA]</scope>
</reference>
<comment type="caution">
    <text evidence="1">The sequence shown here is derived from an EMBL/GenBank/DDBJ whole genome shotgun (WGS) entry which is preliminary data.</text>
</comment>
<dbReference type="Proteomes" id="UP000291831">
    <property type="component" value="Unassembled WGS sequence"/>
</dbReference>
<dbReference type="Gene3D" id="1.10.1330.10">
    <property type="entry name" value="Dockerin domain"/>
    <property type="match status" value="1"/>
</dbReference>
<proteinExistence type="predicted"/>
<organism evidence="1 2">
    <name type="scientific">Candidatus Argoarchaeum ethanivorans</name>
    <dbReference type="NCBI Taxonomy" id="2608793"/>
    <lineage>
        <taxon>Archaea</taxon>
        <taxon>Methanobacteriati</taxon>
        <taxon>Methanobacteriota</taxon>
        <taxon>Stenosarchaea group</taxon>
        <taxon>Methanomicrobia</taxon>
        <taxon>Methanosarcinales</taxon>
        <taxon>Methanosarcinales incertae sedis</taxon>
        <taxon>GOM Arc I cluster</taxon>
        <taxon>Candidatus Argoarchaeum</taxon>
    </lineage>
</organism>
<dbReference type="GO" id="GO:0000272">
    <property type="term" value="P:polysaccharide catabolic process"/>
    <property type="evidence" value="ECO:0007669"/>
    <property type="project" value="InterPro"/>
</dbReference>
<dbReference type="AlphaFoldDB" id="A0A8B3S204"/>